<name>A0A5R8YN53_9ACTN</name>
<dbReference type="GO" id="GO:0030638">
    <property type="term" value="P:polyketide metabolic process"/>
    <property type="evidence" value="ECO:0007669"/>
    <property type="project" value="InterPro"/>
</dbReference>
<evidence type="ECO:0000313" key="1">
    <source>
        <dbReference type="EMBL" id="TLP54535.1"/>
    </source>
</evidence>
<dbReference type="Pfam" id="PF07366">
    <property type="entry name" value="SnoaL"/>
    <property type="match status" value="1"/>
</dbReference>
<dbReference type="Proteomes" id="UP000309033">
    <property type="component" value="Unassembled WGS sequence"/>
</dbReference>
<evidence type="ECO:0000313" key="2">
    <source>
        <dbReference type="Proteomes" id="UP000309033"/>
    </source>
</evidence>
<sequence length="158" mass="17484">MHDVVDRMLDAMNAHDLHAVLRCYAPGAVVVGPEMEAGEPGEIGSYMMQMWRGFPDLRFTVWETIRFADVVATEMTAVGTHTGPYLVAGGDLLAPTGRGINVRVSWFWHLKDGRILSQRFYYDQLQIYSQLGLLLPLSFRDADAGSGASGDRGRGHDL</sequence>
<keyword evidence="2" id="KW-1185">Reference proteome</keyword>
<gene>
    <name evidence="1" type="ORF">FED44_27670</name>
</gene>
<dbReference type="SUPFAM" id="SSF54427">
    <property type="entry name" value="NTF2-like"/>
    <property type="match status" value="1"/>
</dbReference>
<organism evidence="1 2">
    <name type="scientific">Microbispora triticiradicis</name>
    <dbReference type="NCBI Taxonomy" id="2200763"/>
    <lineage>
        <taxon>Bacteria</taxon>
        <taxon>Bacillati</taxon>
        <taxon>Actinomycetota</taxon>
        <taxon>Actinomycetes</taxon>
        <taxon>Streptosporangiales</taxon>
        <taxon>Streptosporangiaceae</taxon>
        <taxon>Microbispora</taxon>
    </lineage>
</organism>
<proteinExistence type="predicted"/>
<protein>
    <submittedName>
        <fullName evidence="1">Nuclear transport factor 2 family protein</fullName>
    </submittedName>
</protein>
<dbReference type="InterPro" id="IPR032710">
    <property type="entry name" value="NTF2-like_dom_sf"/>
</dbReference>
<dbReference type="AlphaFoldDB" id="A0A5R8YN53"/>
<dbReference type="InterPro" id="IPR009959">
    <property type="entry name" value="Cyclase_SnoaL-like"/>
</dbReference>
<comment type="caution">
    <text evidence="1">The sequence shown here is derived from an EMBL/GenBank/DDBJ whole genome shotgun (WGS) entry which is preliminary data.</text>
</comment>
<reference evidence="1" key="1">
    <citation type="submission" date="2019-05" db="EMBL/GenBank/DDBJ databases">
        <title>Isolation, diversity and antifungal activity of Actinobacteria from wheat.</title>
        <authorList>
            <person name="Yu B."/>
        </authorList>
    </citation>
    <scope>NUCLEOTIDE SEQUENCE [LARGE SCALE GENOMIC DNA]</scope>
    <source>
        <strain evidence="1">NEAU-HEGS1-5</strain>
    </source>
</reference>
<dbReference type="OrthoDB" id="3542814at2"/>
<dbReference type="Gene3D" id="3.10.450.50">
    <property type="match status" value="1"/>
</dbReference>
<accession>A0A5R8YN53</accession>
<dbReference type="EMBL" id="VANP01000013">
    <property type="protein sequence ID" value="TLP54535.1"/>
    <property type="molecule type" value="Genomic_DNA"/>
</dbReference>